<gene>
    <name evidence="2" type="ORF">CLV31_12220</name>
</gene>
<dbReference type="SUPFAM" id="SSF52980">
    <property type="entry name" value="Restriction endonuclease-like"/>
    <property type="match status" value="1"/>
</dbReference>
<sequence>MQFLPYNKNLKDFSRELRSHSTLAEILLWQKLRASQFRGYSFNRQKPLGNYIVDFYCRKLNLVIEIDGDSHFYEETVGEDLERQRILESMGLSFLRFLDIEVKKSMPLVLREIDSFIDDWELRNRVDKTSFL</sequence>
<comment type="caution">
    <text evidence="2">The sequence shown here is derived from an EMBL/GenBank/DDBJ whole genome shotgun (WGS) entry which is preliminary data.</text>
</comment>
<feature type="domain" description="DUF559" evidence="1">
    <location>
        <begin position="9"/>
        <end position="116"/>
    </location>
</feature>
<dbReference type="Pfam" id="PF04480">
    <property type="entry name" value="DUF559"/>
    <property type="match status" value="1"/>
</dbReference>
<dbReference type="Gene3D" id="3.40.960.10">
    <property type="entry name" value="VSR Endonuclease"/>
    <property type="match status" value="1"/>
</dbReference>
<evidence type="ECO:0000313" key="3">
    <source>
        <dbReference type="Proteomes" id="UP000248917"/>
    </source>
</evidence>
<dbReference type="Proteomes" id="UP000248917">
    <property type="component" value="Unassembled WGS sequence"/>
</dbReference>
<dbReference type="GO" id="GO:0004519">
    <property type="term" value="F:endonuclease activity"/>
    <property type="evidence" value="ECO:0007669"/>
    <property type="project" value="UniProtKB-KW"/>
</dbReference>
<dbReference type="AlphaFoldDB" id="A0A326RL31"/>
<dbReference type="PANTHER" id="PTHR38590">
    <property type="entry name" value="BLL0828 PROTEIN"/>
    <property type="match status" value="1"/>
</dbReference>
<dbReference type="RefSeq" id="WP_111394872.1">
    <property type="nucleotide sequence ID" value="NZ_QKTX01000022.1"/>
</dbReference>
<dbReference type="PANTHER" id="PTHR38590:SF1">
    <property type="entry name" value="BLL0828 PROTEIN"/>
    <property type="match status" value="1"/>
</dbReference>
<dbReference type="OrthoDB" id="9798754at2"/>
<dbReference type="InterPro" id="IPR007569">
    <property type="entry name" value="DUF559"/>
</dbReference>
<protein>
    <submittedName>
        <fullName evidence="2">Very-short-patch-repair endonuclease</fullName>
    </submittedName>
</protein>
<keyword evidence="2" id="KW-0540">Nuclease</keyword>
<dbReference type="InterPro" id="IPR011335">
    <property type="entry name" value="Restrct_endonuc-II-like"/>
</dbReference>
<dbReference type="CDD" id="cd01038">
    <property type="entry name" value="Endonuclease_DUF559"/>
    <property type="match status" value="1"/>
</dbReference>
<dbReference type="EMBL" id="QKTX01000022">
    <property type="protein sequence ID" value="PZV76790.1"/>
    <property type="molecule type" value="Genomic_DNA"/>
</dbReference>
<dbReference type="InterPro" id="IPR047216">
    <property type="entry name" value="Endonuclease_DUF559_bact"/>
</dbReference>
<proteinExistence type="predicted"/>
<accession>A0A326RL31</accession>
<name>A0A326RL31_9BACT</name>
<keyword evidence="3" id="KW-1185">Reference proteome</keyword>
<reference evidence="2 3" key="1">
    <citation type="submission" date="2018-06" db="EMBL/GenBank/DDBJ databases">
        <title>Genomic Encyclopedia of Archaeal and Bacterial Type Strains, Phase II (KMG-II): from individual species to whole genera.</title>
        <authorList>
            <person name="Goeker M."/>
        </authorList>
    </citation>
    <scope>NUCLEOTIDE SEQUENCE [LARGE SCALE GENOMIC DNA]</scope>
    <source>
        <strain evidence="2 3">T4</strain>
    </source>
</reference>
<keyword evidence="2" id="KW-0255">Endonuclease</keyword>
<evidence type="ECO:0000259" key="1">
    <source>
        <dbReference type="Pfam" id="PF04480"/>
    </source>
</evidence>
<organism evidence="2 3">
    <name type="scientific">Algoriphagus aquaeductus</name>
    <dbReference type="NCBI Taxonomy" id="475299"/>
    <lineage>
        <taxon>Bacteria</taxon>
        <taxon>Pseudomonadati</taxon>
        <taxon>Bacteroidota</taxon>
        <taxon>Cytophagia</taxon>
        <taxon>Cytophagales</taxon>
        <taxon>Cyclobacteriaceae</taxon>
        <taxon>Algoriphagus</taxon>
    </lineage>
</organism>
<evidence type="ECO:0000313" key="2">
    <source>
        <dbReference type="EMBL" id="PZV76790.1"/>
    </source>
</evidence>
<keyword evidence="2" id="KW-0378">Hydrolase</keyword>